<evidence type="ECO:0000313" key="2">
    <source>
        <dbReference type="EMBL" id="SDB07407.1"/>
    </source>
</evidence>
<keyword evidence="3" id="KW-1185">Reference proteome</keyword>
<sequence length="137" mass="14810">MLTTSVTLVRDTGHHPAEPRPFMKIKPVDHRVRILRDGFTIGDSTDAVRPLEVGTGFDAPVFYLPKADATPRLAPSNRTSHCSLKGEAPALDLRDESGRVIVTDIAWGCTAPHDFASALSDRVGFLAGEVTAEEMAQ</sequence>
<dbReference type="Proteomes" id="UP000199071">
    <property type="component" value="Unassembled WGS sequence"/>
</dbReference>
<dbReference type="Pfam" id="PF04248">
    <property type="entry name" value="NTP_transf_9"/>
    <property type="match status" value="1"/>
</dbReference>
<accession>A0A1G6AG56</accession>
<dbReference type="STRING" id="665467.SAMN02982931_00576"/>
<dbReference type="InterPro" id="IPR038694">
    <property type="entry name" value="DUF427_sf"/>
</dbReference>
<organism evidence="2 3">
    <name type="scientific">Bauldia litoralis</name>
    <dbReference type="NCBI Taxonomy" id="665467"/>
    <lineage>
        <taxon>Bacteria</taxon>
        <taxon>Pseudomonadati</taxon>
        <taxon>Pseudomonadota</taxon>
        <taxon>Alphaproteobacteria</taxon>
        <taxon>Hyphomicrobiales</taxon>
        <taxon>Kaistiaceae</taxon>
        <taxon>Bauldia</taxon>
    </lineage>
</organism>
<protein>
    <submittedName>
        <fullName evidence="2">Uncharacterized conserved protein, DUF427 family</fullName>
    </submittedName>
</protein>
<evidence type="ECO:0000259" key="1">
    <source>
        <dbReference type="Pfam" id="PF04248"/>
    </source>
</evidence>
<evidence type="ECO:0000313" key="3">
    <source>
        <dbReference type="Proteomes" id="UP000199071"/>
    </source>
</evidence>
<feature type="domain" description="DUF427" evidence="1">
    <location>
        <begin position="32"/>
        <end position="127"/>
    </location>
</feature>
<gene>
    <name evidence="2" type="ORF">SAMN02982931_00576</name>
</gene>
<dbReference type="Gene3D" id="2.170.150.40">
    <property type="entry name" value="Domain of unknown function (DUF427)"/>
    <property type="match status" value="1"/>
</dbReference>
<proteinExistence type="predicted"/>
<dbReference type="EMBL" id="FMXQ01000001">
    <property type="protein sequence ID" value="SDB07407.1"/>
    <property type="molecule type" value="Genomic_DNA"/>
</dbReference>
<dbReference type="AlphaFoldDB" id="A0A1G6AG56"/>
<reference evidence="2 3" key="1">
    <citation type="submission" date="2016-10" db="EMBL/GenBank/DDBJ databases">
        <authorList>
            <person name="de Groot N.N."/>
        </authorList>
    </citation>
    <scope>NUCLEOTIDE SEQUENCE [LARGE SCALE GENOMIC DNA]</scope>
    <source>
        <strain evidence="2 3">ATCC 35022</strain>
    </source>
</reference>
<dbReference type="InterPro" id="IPR007361">
    <property type="entry name" value="DUF427"/>
</dbReference>
<name>A0A1G6AG56_9HYPH</name>